<keyword evidence="3 7" id="KW-0808">Transferase</keyword>
<dbReference type="HAMAP" id="MF_01147">
    <property type="entry name" value="Lgt"/>
    <property type="match status" value="1"/>
</dbReference>
<feature type="transmembrane region" description="Helical" evidence="7">
    <location>
        <begin position="198"/>
        <end position="218"/>
    </location>
</feature>
<dbReference type="Pfam" id="PF01790">
    <property type="entry name" value="LGT"/>
    <property type="match status" value="1"/>
</dbReference>
<feature type="transmembrane region" description="Helical" evidence="7">
    <location>
        <begin position="230"/>
        <end position="250"/>
    </location>
</feature>
<dbReference type="PANTHER" id="PTHR30589:SF0">
    <property type="entry name" value="PHOSPHATIDYLGLYCEROL--PROLIPOPROTEIN DIACYLGLYCERYL TRANSFERASE"/>
    <property type="match status" value="1"/>
</dbReference>
<dbReference type="EC" id="2.5.1.145" evidence="7"/>
<evidence type="ECO:0000256" key="1">
    <source>
        <dbReference type="ARBA" id="ARBA00007150"/>
    </source>
</evidence>
<keyword evidence="4 7" id="KW-0812">Transmembrane</keyword>
<comment type="pathway">
    <text evidence="7">Protein modification; lipoprotein biosynthesis (diacylglyceryl transfer).</text>
</comment>
<comment type="function">
    <text evidence="7">Catalyzes the transfer of the diacylglyceryl group from phosphatidylglycerol to the sulfhydryl group of the N-terminal cysteine of a prolipoprotein, the first step in the formation of mature lipoproteins.</text>
</comment>
<keyword evidence="5 7" id="KW-1133">Transmembrane helix</keyword>
<dbReference type="InterPro" id="IPR001640">
    <property type="entry name" value="Lgt"/>
</dbReference>
<comment type="similarity">
    <text evidence="1 7">Belongs to the Lgt family.</text>
</comment>
<reference evidence="8 9" key="1">
    <citation type="submission" date="2019-03" db="EMBL/GenBank/DDBJ databases">
        <title>Genomic Encyclopedia of Type Strains, Phase IV (KMG-IV): sequencing the most valuable type-strain genomes for metagenomic binning, comparative biology and taxonomic classification.</title>
        <authorList>
            <person name="Goeker M."/>
        </authorList>
    </citation>
    <scope>NUCLEOTIDE SEQUENCE [LARGE SCALE GENOMIC DNA]</scope>
    <source>
        <strain evidence="8 9">DSM 28559</strain>
    </source>
</reference>
<feature type="transmembrane region" description="Helical" evidence="7">
    <location>
        <begin position="49"/>
        <end position="71"/>
    </location>
</feature>
<dbReference type="GO" id="GO:0005886">
    <property type="term" value="C:plasma membrane"/>
    <property type="evidence" value="ECO:0007669"/>
    <property type="project" value="UniProtKB-SubCell"/>
</dbReference>
<comment type="caution">
    <text evidence="8">The sequence shown here is derived from an EMBL/GenBank/DDBJ whole genome shotgun (WGS) entry which is preliminary data.</text>
</comment>
<evidence type="ECO:0000313" key="8">
    <source>
        <dbReference type="EMBL" id="TCO84259.1"/>
    </source>
</evidence>
<dbReference type="AlphaFoldDB" id="A0A4R2LEN7"/>
<keyword evidence="2 7" id="KW-1003">Cell membrane</keyword>
<dbReference type="NCBIfam" id="TIGR00544">
    <property type="entry name" value="lgt"/>
    <property type="match status" value="1"/>
</dbReference>
<comment type="catalytic activity">
    <reaction evidence="7">
        <text>L-cysteinyl-[prolipoprotein] + a 1,2-diacyl-sn-glycero-3-phospho-(1'-sn-glycerol) = an S-1,2-diacyl-sn-glyceryl-L-cysteinyl-[prolipoprotein] + sn-glycerol 1-phosphate + H(+)</text>
        <dbReference type="Rhea" id="RHEA:56712"/>
        <dbReference type="Rhea" id="RHEA-COMP:14679"/>
        <dbReference type="Rhea" id="RHEA-COMP:14680"/>
        <dbReference type="ChEBI" id="CHEBI:15378"/>
        <dbReference type="ChEBI" id="CHEBI:29950"/>
        <dbReference type="ChEBI" id="CHEBI:57685"/>
        <dbReference type="ChEBI" id="CHEBI:64716"/>
        <dbReference type="ChEBI" id="CHEBI:140658"/>
        <dbReference type="EC" id="2.5.1.145"/>
    </reaction>
</comment>
<feature type="transmembrane region" description="Helical" evidence="7">
    <location>
        <begin position="17"/>
        <end position="37"/>
    </location>
</feature>
<proteinExistence type="inferred from homology"/>
<keyword evidence="8" id="KW-0449">Lipoprotein</keyword>
<feature type="transmembrane region" description="Helical" evidence="7">
    <location>
        <begin position="91"/>
        <end position="108"/>
    </location>
</feature>
<keyword evidence="9" id="KW-1185">Reference proteome</keyword>
<evidence type="ECO:0000256" key="5">
    <source>
        <dbReference type="ARBA" id="ARBA00022989"/>
    </source>
</evidence>
<name>A0A4R2LEN7_9FIRM</name>
<sequence>MDRFIIHNLFGIEGFNIAWYGVIIGFGMVLATCIAAWRAQKAGYKSDLIIDFVLFAVPIAIICARIYYVTFEWEYYSQDLSRIFAIREGGLAIYGGVIGGVVTAIVFCKIQKFPFLKLMDFAMPSLLLGQIIGRWGNFTNQEAFGNLITNPDLQFFPYGVFIDDLQEWHQATFFYESAANLVLFIIMMIVARRVKKDGWMTVLYLVGYGAIRCFIEGLRTDSLYLIPGVRVSQVLSAVLIGVGLGIAWGIHSGRLRSKIYEGKYLLDNAQKNGE</sequence>
<evidence type="ECO:0000313" key="9">
    <source>
        <dbReference type="Proteomes" id="UP000295711"/>
    </source>
</evidence>
<feature type="binding site" evidence="7">
    <location>
        <position position="134"/>
    </location>
    <ligand>
        <name>a 1,2-diacyl-sn-glycero-3-phospho-(1'-sn-glycerol)</name>
        <dbReference type="ChEBI" id="CHEBI:64716"/>
    </ligand>
</feature>
<dbReference type="OrthoDB" id="871140at2"/>
<dbReference type="UniPathway" id="UPA00664"/>
<protein>
    <recommendedName>
        <fullName evidence="7">Phosphatidylglycerol--prolipoprotein diacylglyceryl transferase</fullName>
        <ecNumber evidence="7">2.5.1.145</ecNumber>
    </recommendedName>
</protein>
<dbReference type="RefSeq" id="WP_132091916.1">
    <property type="nucleotide sequence ID" value="NZ_JANKAQ010000009.1"/>
</dbReference>
<dbReference type="Proteomes" id="UP000295711">
    <property type="component" value="Unassembled WGS sequence"/>
</dbReference>
<dbReference type="GO" id="GO:0008961">
    <property type="term" value="F:phosphatidylglycerol-prolipoprotein diacylglyceryl transferase activity"/>
    <property type="evidence" value="ECO:0007669"/>
    <property type="project" value="UniProtKB-UniRule"/>
</dbReference>
<dbReference type="EMBL" id="SLXA01000008">
    <property type="protein sequence ID" value="TCO84259.1"/>
    <property type="molecule type" value="Genomic_DNA"/>
</dbReference>
<feature type="transmembrane region" description="Helical" evidence="7">
    <location>
        <begin position="173"/>
        <end position="191"/>
    </location>
</feature>
<evidence type="ECO:0000256" key="2">
    <source>
        <dbReference type="ARBA" id="ARBA00022475"/>
    </source>
</evidence>
<dbReference type="PANTHER" id="PTHR30589">
    <property type="entry name" value="PROLIPOPROTEIN DIACYLGLYCERYL TRANSFERASE"/>
    <property type="match status" value="1"/>
</dbReference>
<gene>
    <name evidence="7" type="primary">lgt</name>
    <name evidence="8" type="ORF">EV212_10816</name>
</gene>
<accession>A0A4R2LEN7</accession>
<comment type="subcellular location">
    <subcellularLocation>
        <location evidence="7">Cell membrane</location>
        <topology evidence="7">Multi-pass membrane protein</topology>
    </subcellularLocation>
</comment>
<dbReference type="GO" id="GO:0042158">
    <property type="term" value="P:lipoprotein biosynthetic process"/>
    <property type="evidence" value="ECO:0007669"/>
    <property type="project" value="UniProtKB-UniRule"/>
</dbReference>
<evidence type="ECO:0000256" key="4">
    <source>
        <dbReference type="ARBA" id="ARBA00022692"/>
    </source>
</evidence>
<evidence type="ECO:0000256" key="6">
    <source>
        <dbReference type="ARBA" id="ARBA00023136"/>
    </source>
</evidence>
<evidence type="ECO:0000256" key="3">
    <source>
        <dbReference type="ARBA" id="ARBA00022679"/>
    </source>
</evidence>
<evidence type="ECO:0000256" key="7">
    <source>
        <dbReference type="HAMAP-Rule" id="MF_01147"/>
    </source>
</evidence>
<organism evidence="8 9">
    <name type="scientific">Frisingicoccus caecimuris</name>
    <dbReference type="NCBI Taxonomy" id="1796636"/>
    <lineage>
        <taxon>Bacteria</taxon>
        <taxon>Bacillati</taxon>
        <taxon>Bacillota</taxon>
        <taxon>Clostridia</taxon>
        <taxon>Lachnospirales</taxon>
        <taxon>Lachnospiraceae</taxon>
        <taxon>Frisingicoccus</taxon>
    </lineage>
</organism>
<keyword evidence="6 7" id="KW-0472">Membrane</keyword>